<comment type="caution">
    <text evidence="5">The sequence shown here is derived from an EMBL/GenBank/DDBJ whole genome shotgun (WGS) entry which is preliminary data.</text>
</comment>
<dbReference type="EC" id="1.1.1.3" evidence="2"/>
<dbReference type="EMBL" id="JAJUOL010001456">
    <property type="protein sequence ID" value="MCH3853966.1"/>
    <property type="molecule type" value="Genomic_DNA"/>
</dbReference>
<reference evidence="5" key="1">
    <citation type="submission" date="2021-12" db="EMBL/GenBank/DDBJ databases">
        <title>Prevalence of phenicol resistance gene fexA in Campylobacter isolated from poultry supply chain.</title>
        <authorList>
            <person name="Tang B."/>
            <person name="Zheng X."/>
            <person name="Lin J."/>
            <person name="Lin R."/>
            <person name="Yang H."/>
            <person name="Shen Z."/>
            <person name="Xia F."/>
        </authorList>
    </citation>
    <scope>NUCLEOTIDE SEQUENCE</scope>
    <source>
        <strain evidence="5">CJHN2011004</strain>
    </source>
</reference>
<organism evidence="5 6">
    <name type="scientific">Campylobacter jejuni</name>
    <dbReference type="NCBI Taxonomy" id="197"/>
    <lineage>
        <taxon>Bacteria</taxon>
        <taxon>Pseudomonadati</taxon>
        <taxon>Campylobacterota</taxon>
        <taxon>Epsilonproteobacteria</taxon>
        <taxon>Campylobacterales</taxon>
        <taxon>Campylobacteraceae</taxon>
        <taxon>Campylobacter</taxon>
    </lineage>
</organism>
<evidence type="ECO:0000313" key="6">
    <source>
        <dbReference type="Proteomes" id="UP001199644"/>
    </source>
</evidence>
<dbReference type="GO" id="GO:0004412">
    <property type="term" value="F:homoserine dehydrogenase activity"/>
    <property type="evidence" value="ECO:0007669"/>
    <property type="project" value="UniProtKB-EC"/>
</dbReference>
<protein>
    <recommendedName>
        <fullName evidence="2">homoserine dehydrogenase</fullName>
        <ecNumber evidence="2">1.1.1.3</ecNumber>
    </recommendedName>
</protein>
<dbReference type="InterPro" id="IPR001342">
    <property type="entry name" value="HDH_cat"/>
</dbReference>
<keyword evidence="3" id="KW-0560">Oxidoreductase</keyword>
<evidence type="ECO:0000259" key="4">
    <source>
        <dbReference type="Pfam" id="PF00742"/>
    </source>
</evidence>
<name>A0AAW5EGM5_CAMJU</name>
<evidence type="ECO:0000313" key="5">
    <source>
        <dbReference type="EMBL" id="MCH3853966.1"/>
    </source>
</evidence>
<proteinExistence type="inferred from homology"/>
<evidence type="ECO:0000256" key="3">
    <source>
        <dbReference type="ARBA" id="ARBA00023002"/>
    </source>
</evidence>
<gene>
    <name evidence="5" type="ORF">LZC39_17940</name>
</gene>
<dbReference type="AlphaFoldDB" id="A0AAW5EGM5"/>
<dbReference type="Pfam" id="PF00742">
    <property type="entry name" value="Homoserine_dh"/>
    <property type="match status" value="1"/>
</dbReference>
<dbReference type="PANTHER" id="PTHR43331:SF1">
    <property type="entry name" value="HOMOSERINE DEHYDROGENASE"/>
    <property type="match status" value="1"/>
</dbReference>
<feature type="domain" description="Homoserine dehydrogenase catalytic" evidence="4">
    <location>
        <begin position="1"/>
        <end position="95"/>
    </location>
</feature>
<dbReference type="Proteomes" id="UP001199644">
    <property type="component" value="Unassembled WGS sequence"/>
</dbReference>
<dbReference type="FunFam" id="3.30.360.10:FF:000005">
    <property type="entry name" value="Homoserine dehydrogenase"/>
    <property type="match status" value="1"/>
</dbReference>
<accession>A0AAW5EGM5</accession>
<evidence type="ECO:0000256" key="1">
    <source>
        <dbReference type="ARBA" id="ARBA00006753"/>
    </source>
</evidence>
<comment type="similarity">
    <text evidence="1">Belongs to the homoserine dehydrogenase family.</text>
</comment>
<sequence>LGYAEADPTFDIEGQDAAHKLLILASIAYGLRAKPEDILIEGISKISAEDMYFAKEFDFTIKLLGIAKAQNSIVELRVHPTMISKDKMIAKVDGVM</sequence>
<evidence type="ECO:0000256" key="2">
    <source>
        <dbReference type="ARBA" id="ARBA00013213"/>
    </source>
</evidence>
<dbReference type="GO" id="GO:0009088">
    <property type="term" value="P:threonine biosynthetic process"/>
    <property type="evidence" value="ECO:0007669"/>
    <property type="project" value="UniProtKB-ARBA"/>
</dbReference>
<feature type="non-terminal residue" evidence="5">
    <location>
        <position position="1"/>
    </location>
</feature>
<feature type="non-terminal residue" evidence="5">
    <location>
        <position position="96"/>
    </location>
</feature>
<dbReference type="PANTHER" id="PTHR43331">
    <property type="entry name" value="HOMOSERINE DEHYDROGENASE"/>
    <property type="match status" value="1"/>
</dbReference>
<dbReference type="Gene3D" id="3.30.360.10">
    <property type="entry name" value="Dihydrodipicolinate Reductase, domain 2"/>
    <property type="match status" value="1"/>
</dbReference>
<dbReference type="SUPFAM" id="SSF55347">
    <property type="entry name" value="Glyceraldehyde-3-phosphate dehydrogenase-like, C-terminal domain"/>
    <property type="match status" value="1"/>
</dbReference>